<proteinExistence type="predicted"/>
<reference evidence="3 4" key="1">
    <citation type="submission" date="2019-06" db="EMBL/GenBank/DDBJ databases">
        <title>A chromosomal-level reference genome of Carpinus fangiana (Coryloideae, Betulaceae).</title>
        <authorList>
            <person name="Yang X."/>
            <person name="Wang Z."/>
            <person name="Zhang L."/>
            <person name="Hao G."/>
            <person name="Liu J."/>
            <person name="Yang Y."/>
        </authorList>
    </citation>
    <scope>NUCLEOTIDE SEQUENCE [LARGE SCALE GENOMIC DNA]</scope>
    <source>
        <strain evidence="3">Cfa_2016G</strain>
        <tissue evidence="3">Leaf</tissue>
    </source>
</reference>
<organism evidence="3 4">
    <name type="scientific">Carpinus fangiana</name>
    <dbReference type="NCBI Taxonomy" id="176857"/>
    <lineage>
        <taxon>Eukaryota</taxon>
        <taxon>Viridiplantae</taxon>
        <taxon>Streptophyta</taxon>
        <taxon>Embryophyta</taxon>
        <taxon>Tracheophyta</taxon>
        <taxon>Spermatophyta</taxon>
        <taxon>Magnoliopsida</taxon>
        <taxon>eudicotyledons</taxon>
        <taxon>Gunneridae</taxon>
        <taxon>Pentapetalae</taxon>
        <taxon>rosids</taxon>
        <taxon>fabids</taxon>
        <taxon>Fagales</taxon>
        <taxon>Betulaceae</taxon>
        <taxon>Carpinus</taxon>
    </lineage>
</organism>
<feature type="region of interest" description="Disordered" evidence="1">
    <location>
        <begin position="432"/>
        <end position="456"/>
    </location>
</feature>
<feature type="region of interest" description="Disordered" evidence="1">
    <location>
        <begin position="30"/>
        <end position="88"/>
    </location>
</feature>
<dbReference type="EMBL" id="VIBQ01000014">
    <property type="protein sequence ID" value="KAB8349587.1"/>
    <property type="molecule type" value="Genomic_DNA"/>
</dbReference>
<dbReference type="OrthoDB" id="5591786at2759"/>
<evidence type="ECO:0000313" key="4">
    <source>
        <dbReference type="Proteomes" id="UP000327013"/>
    </source>
</evidence>
<evidence type="ECO:0000256" key="1">
    <source>
        <dbReference type="SAM" id="MobiDB-lite"/>
    </source>
</evidence>
<gene>
    <name evidence="3" type="ORF">FH972_023611</name>
</gene>
<evidence type="ECO:0000256" key="2">
    <source>
        <dbReference type="SAM" id="SignalP"/>
    </source>
</evidence>
<accession>A0A5N6KVY3</accession>
<sequence length="499" mass="55642">MIAFSSNLHVVTVYAFGLAADASADEVASTSHSGVRQLDRDEEAIDEDSDSILTEDGGVSLGSSSSIDEQEDSLSDSGESSYEGGRYHLNSDLPHSPELFEGRKQDFVIQLGQPNRVRDWRQHNANIPNIAFCNTAEDPYGRFLISSDIDARTIVWDLKYASPVRFLYRQEYDDFTAGGMDFRRSGWGALWLDKQMFSHASTVYQACGTEELGFTYEETSHYDHQCVFSNTKCLDYIPGNNKRWMGVPHPDEPMESPAPAVRSDATSPINTPLLDPTSAPDLDDEDDEVDSTRITARMTEAVYRSLSAEEARNYHSMFWPFMTMSFHLPESTTPIPSTPLLLLSMETMHLFQSADFQAVSSTSPVVFMDKPFHQRIGPDVDETLLLHFDRINLSVQIPELGVVIVGSGKGRVAVCTLHQTTQNPLLLDLDRAAQPGGRTGAADRSADGAHSPRQDNPIYTFRVDHILPFQWQETMGQRPETWLGLCVAVGHRMCDNETI</sequence>
<feature type="region of interest" description="Disordered" evidence="1">
    <location>
        <begin position="249"/>
        <end position="289"/>
    </location>
</feature>
<protein>
    <submittedName>
        <fullName evidence="3">Uncharacterized protein</fullName>
    </submittedName>
</protein>
<keyword evidence="2" id="KW-0732">Signal</keyword>
<feature type="compositionally biased region" description="Acidic residues" evidence="1">
    <location>
        <begin position="40"/>
        <end position="50"/>
    </location>
</feature>
<comment type="caution">
    <text evidence="3">The sequence shown here is derived from an EMBL/GenBank/DDBJ whole genome shotgun (WGS) entry which is preliminary data.</text>
</comment>
<feature type="signal peptide" evidence="2">
    <location>
        <begin position="1"/>
        <end position="24"/>
    </location>
</feature>
<evidence type="ECO:0000313" key="3">
    <source>
        <dbReference type="EMBL" id="KAB8349587.1"/>
    </source>
</evidence>
<dbReference type="AlphaFoldDB" id="A0A5N6KVY3"/>
<feature type="compositionally biased region" description="Basic and acidic residues" evidence="1">
    <location>
        <begin position="444"/>
        <end position="453"/>
    </location>
</feature>
<dbReference type="Proteomes" id="UP000327013">
    <property type="component" value="Unassembled WGS sequence"/>
</dbReference>
<keyword evidence="4" id="KW-1185">Reference proteome</keyword>
<feature type="chain" id="PRO_5024309316" evidence="2">
    <location>
        <begin position="25"/>
        <end position="499"/>
    </location>
</feature>
<name>A0A5N6KVY3_9ROSI</name>